<accession>D3JZA0</accession>
<organism evidence="1 2">
    <name type="scientific">Mycobacterium phage RedRock</name>
    <dbReference type="NCBI Taxonomy" id="711470"/>
    <lineage>
        <taxon>Viruses</taxon>
        <taxon>Duplodnaviria</taxon>
        <taxon>Heunggongvirae</taxon>
        <taxon>Uroviricota</taxon>
        <taxon>Caudoviricetes</taxon>
        <taxon>Fromanvirus</taxon>
        <taxon>Fromanvirus redrock</taxon>
    </lineage>
</organism>
<gene>
    <name evidence="1" type="primary">38</name>
    <name evidence="1" type="ORF">REDROCK_38</name>
</gene>
<evidence type="ECO:0000313" key="2">
    <source>
        <dbReference type="Proteomes" id="UP000001547"/>
    </source>
</evidence>
<name>D3JZA0_9CAUD</name>
<dbReference type="KEGG" id="vg:22110981"/>
<dbReference type="EMBL" id="GU339467">
    <property type="protein sequence ID" value="ADB93731.1"/>
    <property type="molecule type" value="Genomic_DNA"/>
</dbReference>
<dbReference type="GeneID" id="22110981"/>
<evidence type="ECO:0000313" key="1">
    <source>
        <dbReference type="EMBL" id="ADB93731.1"/>
    </source>
</evidence>
<dbReference type="RefSeq" id="YP_009101291.1">
    <property type="nucleotide sequence ID" value="NC_025444.1"/>
</dbReference>
<reference evidence="2" key="1">
    <citation type="submission" date="2009-12" db="EMBL/GenBank/DDBJ databases">
        <authorList>
            <person name="Jacobs-Sera D."/>
            <person name="Zellars M."/>
            <person name="Wells M.E."/>
            <person name="Webb J.L."/>
            <person name="Ware V.C."/>
            <person name="Vazquez E."/>
            <person name="TamarapuParthasarathy P."/>
            <person name="Smith I.A."/>
            <person name="Simon S.E."/>
            <person name="Shaffer C.D."/>
            <person name="Rubin M.R."/>
            <person name="Rosenzweig R.F."/>
            <person name="Rinehart C.A."/>
            <person name="Qin H."/>
            <person name="Pillay I."/>
            <person name="Payne D.E.II."/>
            <person name="Padolina J.M."/>
            <person name="Novick P.A."/>
            <person name="Miller E.S."/>
            <person name="Mayer E.S."/>
            <person name="Marzillier J.Y."/>
            <person name="Mageeney C.M."/>
            <person name="MacGibeny M.A."/>
            <person name="Li W."/>
            <person name="Lee J.Y."/>
            <person name="Kinnersley M.A."/>
            <person name="King-Smith C."/>
            <person name="King R.A."/>
            <person name="Kenna M.A."/>
            <person name="Kearse M.G."/>
            <person name="Johnson B.K."/>
            <person name="Johnson A.A."/>
            <person name="Johnson C.M."/>
            <person name="Hughes L.E."/>
            <person name="Harrison M."/>
            <person name="Guild N.A."/>
            <person name="Gilbert J.L."/>
            <person name="Fillman C.L."/>
            <person name="Felton C.M."/>
            <person name="Dunbar D.A."/>
            <person name="Dennehy J.J."/>
            <person name="DeJong R.J."/>
            <person name="Carson S."/>
            <person name="Burnett S.H."/>
            <person name="Breakwell D.P."/>
            <person name="Berrios J.E."/>
            <person name="Benjamin R.C."/>
            <person name="Anderson J.J."/>
            <person name="Bradley K.W."/>
            <person name="Khaja R."/>
            <person name="Lee E."/>
            <person name="Barker L.P."/>
            <person name="Lewis M.F."/>
            <person name="Jordan T.C."/>
            <person name="Cresawn S.G."/>
            <person name="Grace M.A."/>
            <person name="Pope W.H."/>
            <person name="Ko C."/>
            <person name="Russell D.A."/>
            <person name="Peebles C.L."/>
            <person name="Lawrence J.L."/>
            <person name="Hendrix R.W."/>
            <person name="Hatfull G.F."/>
        </authorList>
    </citation>
    <scope>NUCLEOTIDE SEQUENCE [LARGE SCALE GENOMIC DNA]</scope>
</reference>
<sequence>MSDLAAKLAAAREKNAGKPAKKASEIFTSQQDLMATMGVYLPKTTIAALKRLAFEEDTSASKIIEELLGPRLKAGPQKKAVEPEYPALD</sequence>
<dbReference type="Proteomes" id="UP000001547">
    <property type="component" value="Segment"/>
</dbReference>
<keyword evidence="2" id="KW-1185">Reference proteome</keyword>
<proteinExistence type="predicted"/>
<protein>
    <submittedName>
        <fullName evidence="1">ParB-like dsDNA partitioning protein</fullName>
    </submittedName>
</protein>
<dbReference type="OrthoDB" id="21056at10239"/>